<proteinExistence type="predicted"/>
<evidence type="ECO:0000313" key="3">
    <source>
        <dbReference type="Proteomes" id="UP000100588"/>
    </source>
</evidence>
<reference evidence="3" key="1">
    <citation type="journal article" date="2016" name="Genome Announc.">
        <title>Complete genome sequence of Bohle Iridovirus from ornate burrowing frog (Limnodynastes ornatus) in Australia.</title>
        <authorList>
            <person name="Hick P."/>
            <person name="Subramaniam K."/>
            <person name="Whittington R."/>
            <person name="Waltzek T.B."/>
        </authorList>
    </citation>
    <scope>NUCLEOTIDE SEQUENCE [LARGE SCALE GENOMIC DNA]</scope>
</reference>
<accession>A0A192GQ32</accession>
<dbReference type="GeneID" id="37617605"/>
<gene>
    <name evidence="2" type="primary">ORF6</name>
    <name evidence="2" type="ORF">BIV_ORF6</name>
</gene>
<sequence>MQNPLPEVMSPEHDKRTTTPMSKEANTFIRELDKKPGDLAVVSDFVKRNTGKRLPIGKSSNLYVRICDLSGTIYMGQTFMLESWIELYLPKPTQMEVLGTLERCCGITPVPERIVLVGEDQCVYAYGDEEILLFAYSVKQLVEEGIQETGISYKYPDDISDVDEEVLQQDEEIQKIRKRTREFVDKSAQDLQDFLNFFDALSPHCCPKQVQDVLSQGPKV</sequence>
<name>A0A192GQ32_FRG3V</name>
<evidence type="ECO:0000256" key="1">
    <source>
        <dbReference type="SAM" id="MobiDB-lite"/>
    </source>
</evidence>
<dbReference type="EMBL" id="KX185156">
    <property type="protein sequence ID" value="ANK57931.1"/>
    <property type="molecule type" value="Genomic_DNA"/>
</dbReference>
<evidence type="ECO:0000313" key="2">
    <source>
        <dbReference type="EMBL" id="ANK57931.1"/>
    </source>
</evidence>
<dbReference type="Proteomes" id="UP000100588">
    <property type="component" value="Segment"/>
</dbReference>
<dbReference type="Pfam" id="PF02393">
    <property type="entry name" value="US22"/>
    <property type="match status" value="1"/>
</dbReference>
<protein>
    <submittedName>
        <fullName evidence="2">Putative US22 family protein</fullName>
    </submittedName>
</protein>
<dbReference type="InterPro" id="IPR003360">
    <property type="entry name" value="US22-like"/>
</dbReference>
<organism evidence="2 3">
    <name type="scientific">Bohle iridovirus</name>
    <dbReference type="NCBI Taxonomy" id="100220"/>
    <lineage>
        <taxon>Viruses</taxon>
        <taxon>Varidnaviria</taxon>
        <taxon>Bamfordvirae</taxon>
        <taxon>Nucleocytoviricota</taxon>
        <taxon>Megaviricetes</taxon>
        <taxon>Pimascovirales</taxon>
        <taxon>Pimascovirales incertae sedis</taxon>
        <taxon>Iridoviridae</taxon>
        <taxon>Alphairidovirinae</taxon>
        <taxon>Ranavirus</taxon>
        <taxon>Ranavirus rana1</taxon>
        <taxon>Frog virus 3</taxon>
    </lineage>
</organism>
<dbReference type="RefSeq" id="YP_009506664.1">
    <property type="nucleotide sequence ID" value="NC_038507.1"/>
</dbReference>
<dbReference type="OrthoDB" id="10530at10239"/>
<feature type="region of interest" description="Disordered" evidence="1">
    <location>
        <begin position="1"/>
        <end position="20"/>
    </location>
</feature>
<dbReference type="KEGG" id="vg:37617605"/>